<protein>
    <submittedName>
        <fullName evidence="1">Uncharacterized protein</fullName>
    </submittedName>
</protein>
<comment type="caution">
    <text evidence="1">The sequence shown here is derived from an EMBL/GenBank/DDBJ whole genome shotgun (WGS) entry which is preliminary data.</text>
</comment>
<dbReference type="Proteomes" id="UP000316008">
    <property type="component" value="Unassembled WGS sequence"/>
</dbReference>
<sequence length="88" mass="9917">MKYTGHISKLIQNNSALNLSNQALGTLMNIIYLEGAISSLENVRAKNKYAGTKNKYDVWIKNYSDKLDKITQKQTPDRLINMIAKIGS</sequence>
<keyword evidence="2" id="KW-1185">Reference proteome</keyword>
<evidence type="ECO:0000313" key="2">
    <source>
        <dbReference type="Proteomes" id="UP000316008"/>
    </source>
</evidence>
<gene>
    <name evidence="1" type="ORF">FO442_10300</name>
</gene>
<proteinExistence type="predicted"/>
<dbReference type="RefSeq" id="WP_144333099.1">
    <property type="nucleotide sequence ID" value="NZ_VLPL01000004.1"/>
</dbReference>
<reference evidence="1 2" key="1">
    <citation type="submission" date="2019-07" db="EMBL/GenBank/DDBJ databases">
        <authorList>
            <person name="Huq M.A."/>
        </authorList>
    </citation>
    <scope>NUCLEOTIDE SEQUENCE [LARGE SCALE GENOMIC DNA]</scope>
    <source>
        <strain evidence="1 2">MAH-3</strain>
    </source>
</reference>
<accession>A0A556MYV4</accession>
<dbReference type="EMBL" id="VLPL01000004">
    <property type="protein sequence ID" value="TSJ44978.1"/>
    <property type="molecule type" value="Genomic_DNA"/>
</dbReference>
<evidence type="ECO:0000313" key="1">
    <source>
        <dbReference type="EMBL" id="TSJ44978.1"/>
    </source>
</evidence>
<organism evidence="1 2">
    <name type="scientific">Fluviicola chungangensis</name>
    <dbReference type="NCBI Taxonomy" id="2597671"/>
    <lineage>
        <taxon>Bacteria</taxon>
        <taxon>Pseudomonadati</taxon>
        <taxon>Bacteroidota</taxon>
        <taxon>Flavobacteriia</taxon>
        <taxon>Flavobacteriales</taxon>
        <taxon>Crocinitomicaceae</taxon>
        <taxon>Fluviicola</taxon>
    </lineage>
</organism>
<name>A0A556MYV4_9FLAO</name>
<dbReference type="AlphaFoldDB" id="A0A556MYV4"/>